<keyword evidence="2" id="KW-0812">Transmembrane</keyword>
<comment type="subcellular location">
    <subcellularLocation>
        <location evidence="1">Membrane</location>
        <topology evidence="1">Single-pass membrane protein</topology>
    </subcellularLocation>
</comment>
<dbReference type="InterPro" id="IPR051474">
    <property type="entry name" value="Anti-sigma-K/W_factor"/>
</dbReference>
<dbReference type="Gene3D" id="1.10.10.1320">
    <property type="entry name" value="Anti-sigma factor, zinc-finger domain"/>
    <property type="match status" value="1"/>
</dbReference>
<dbReference type="RefSeq" id="WP_044730409.1">
    <property type="nucleotide sequence ID" value="NZ_JYBP01000001.1"/>
</dbReference>
<evidence type="ECO:0000313" key="8">
    <source>
        <dbReference type="EMBL" id="KJE32285.1"/>
    </source>
</evidence>
<protein>
    <recommendedName>
        <fullName evidence="6">Anti-sigma-W factor RsiW</fullName>
    </recommendedName>
</protein>
<sequence length="203" mass="22786">MKCPKEIMLLMHSYLDGDLQPEGEQRLKEHLRSCAACAAHFHELKKTVAFLQYAAHVAAPPSFSAKVMEAMPQERKTARLRRFMHRHPLLTAASLFLALTLGSFASSWGERGAFSVSADEHVIIRDHTVIVPKGETVKGDIVVRNGSIRIEGTVDGDVTVIHGKKYMASAGQVTGEVEEINQVFEWIWYNIKERFNRALQSIE</sequence>
<reference evidence="8 9" key="1">
    <citation type="submission" date="2015-01" db="EMBL/GenBank/DDBJ databases">
        <authorList>
            <person name="Filippidou S."/>
            <person name="Jeanneret N."/>
            <person name="Russel-Delif L."/>
            <person name="Junier T."/>
            <person name="Wunderlin T."/>
            <person name="Molina V."/>
            <person name="Johnson S.L."/>
            <person name="Davenport K.W."/>
            <person name="Chain P.S."/>
            <person name="Dorador C."/>
            <person name="Junier P."/>
        </authorList>
    </citation>
    <scope>NUCLEOTIDE SEQUENCE [LARGE SCALE GENOMIC DNA]</scope>
    <source>
        <strain evidence="8 9">Et7/4</strain>
    </source>
</reference>
<keyword evidence="3" id="KW-1133">Transmembrane helix</keyword>
<name>A0A0D8C7H4_GEOKU</name>
<evidence type="ECO:0000259" key="7">
    <source>
        <dbReference type="Pfam" id="PF13490"/>
    </source>
</evidence>
<dbReference type="GO" id="GO:0006417">
    <property type="term" value="P:regulation of translation"/>
    <property type="evidence" value="ECO:0007669"/>
    <property type="project" value="TreeGrafter"/>
</dbReference>
<dbReference type="GO" id="GO:0016020">
    <property type="term" value="C:membrane"/>
    <property type="evidence" value="ECO:0007669"/>
    <property type="project" value="UniProtKB-SubCell"/>
</dbReference>
<evidence type="ECO:0000256" key="3">
    <source>
        <dbReference type="ARBA" id="ARBA00022989"/>
    </source>
</evidence>
<feature type="domain" description="Putative zinc-finger" evidence="7">
    <location>
        <begin position="3"/>
        <end position="38"/>
    </location>
</feature>
<dbReference type="OrthoDB" id="9782842at2"/>
<comment type="caution">
    <text evidence="8">The sequence shown here is derived from an EMBL/GenBank/DDBJ whole genome shotgun (WGS) entry which is preliminary data.</text>
</comment>
<evidence type="ECO:0000256" key="6">
    <source>
        <dbReference type="ARBA" id="ARBA00024438"/>
    </source>
</evidence>
<evidence type="ECO:0000256" key="5">
    <source>
        <dbReference type="ARBA" id="ARBA00024353"/>
    </source>
</evidence>
<dbReference type="PANTHER" id="PTHR37461:SF1">
    <property type="entry name" value="ANTI-SIGMA-K FACTOR RSKA"/>
    <property type="match status" value="1"/>
</dbReference>
<dbReference type="GO" id="GO:0016989">
    <property type="term" value="F:sigma factor antagonist activity"/>
    <property type="evidence" value="ECO:0007669"/>
    <property type="project" value="TreeGrafter"/>
</dbReference>
<accession>A0A0D8C7H4</accession>
<dbReference type="Pfam" id="PF13490">
    <property type="entry name" value="zf-HC2"/>
    <property type="match status" value="1"/>
</dbReference>
<evidence type="ECO:0000313" key="9">
    <source>
        <dbReference type="Proteomes" id="UP000032522"/>
    </source>
</evidence>
<dbReference type="Proteomes" id="UP000032522">
    <property type="component" value="Unassembled WGS sequence"/>
</dbReference>
<gene>
    <name evidence="8" type="primary">rsiW</name>
    <name evidence="8" type="ORF">LG52_3871</name>
</gene>
<evidence type="ECO:0000256" key="2">
    <source>
        <dbReference type="ARBA" id="ARBA00022692"/>
    </source>
</evidence>
<dbReference type="EMBL" id="JYBP01000001">
    <property type="protein sequence ID" value="KJE32285.1"/>
    <property type="molecule type" value="Genomic_DNA"/>
</dbReference>
<dbReference type="PANTHER" id="PTHR37461">
    <property type="entry name" value="ANTI-SIGMA-K FACTOR RSKA"/>
    <property type="match status" value="1"/>
</dbReference>
<dbReference type="InterPro" id="IPR027383">
    <property type="entry name" value="Znf_put"/>
</dbReference>
<evidence type="ECO:0000256" key="4">
    <source>
        <dbReference type="ARBA" id="ARBA00023136"/>
    </source>
</evidence>
<evidence type="ECO:0000256" key="1">
    <source>
        <dbReference type="ARBA" id="ARBA00004167"/>
    </source>
</evidence>
<organism evidence="8 9">
    <name type="scientific">Geobacillus kaustophilus</name>
    <dbReference type="NCBI Taxonomy" id="1462"/>
    <lineage>
        <taxon>Bacteria</taxon>
        <taxon>Bacillati</taxon>
        <taxon>Bacillota</taxon>
        <taxon>Bacilli</taxon>
        <taxon>Bacillales</taxon>
        <taxon>Anoxybacillaceae</taxon>
        <taxon>Geobacillus</taxon>
        <taxon>Geobacillus thermoleovorans group</taxon>
    </lineage>
</organism>
<dbReference type="PATRIC" id="fig|1462.6.peg.86"/>
<dbReference type="InterPro" id="IPR041916">
    <property type="entry name" value="Anti_sigma_zinc_sf"/>
</dbReference>
<comment type="similarity">
    <text evidence="5">Belongs to the zinc-associated anti-sigma factor (ZAS) superfamily. Anti-sigma-W factor family.</text>
</comment>
<proteinExistence type="inferred from homology"/>
<dbReference type="AlphaFoldDB" id="A0A0D8C7H4"/>
<keyword evidence="4" id="KW-0472">Membrane</keyword>